<feature type="transmembrane region" description="Helical" evidence="1">
    <location>
        <begin position="634"/>
        <end position="653"/>
    </location>
</feature>
<feature type="transmembrane region" description="Helical" evidence="1">
    <location>
        <begin position="405"/>
        <end position="426"/>
    </location>
</feature>
<evidence type="ECO:0000313" key="3">
    <source>
        <dbReference type="Proteomes" id="UP001642540"/>
    </source>
</evidence>
<comment type="caution">
    <text evidence="2">The sequence shown here is derived from an EMBL/GenBank/DDBJ whole genome shotgun (WGS) entry which is preliminary data.</text>
</comment>
<reference evidence="2 3" key="1">
    <citation type="submission" date="2024-08" db="EMBL/GenBank/DDBJ databases">
        <authorList>
            <person name="Cucini C."/>
            <person name="Frati F."/>
        </authorList>
    </citation>
    <scope>NUCLEOTIDE SEQUENCE [LARGE SCALE GENOMIC DNA]</scope>
</reference>
<feature type="transmembrane region" description="Helical" evidence="1">
    <location>
        <begin position="367"/>
        <end position="385"/>
    </location>
</feature>
<dbReference type="EMBL" id="CAXLJM020000034">
    <property type="protein sequence ID" value="CAL8102488.1"/>
    <property type="molecule type" value="Genomic_DNA"/>
</dbReference>
<sequence length="742" mass="85504">MDQDHVPDDLINPLQNNQDGIGYYEYLIGSFDFIILVPFRLRKSAKDVITSKKNLLHQVVCGALLACSLLCCLTDFGDAINFNVYKDPVSLFGIAIKGIKIVYVVVFFNMFWRKTERVVEFANVSSSEHPPRRKFFYLFITFYPILLNGLLINQLFQDNNFTFIFSEEQWQETLYQGYRLAGLVVSVILTNFVDIHFFVFTYLGRSIVRRQISELEQLKTWSLTGKKWKHGDFSGLIEMAQKIESFFESLNSMGSSFVLAWFCMVVPWVSYKFVDSLPGTGRVTYSSSSIPFLADFVYYWSYIGMYIVIFVFCAEIKRQCDNLKCTMREIILQHDPTLISGKAAITHIEFALENVGIHGGYFFKYSYSFLGSIVCFLLLLTTYWSLINQIRLASTSNIFRDPLKIIPPIMTIGEGFSYLIIVLNFWMKQGTLLELLANTSIEHHKLGISKENGKLKSFLIILLTLIVIAFITHRFHWDLFVYGIQGQPNGYFEHDKLVSQFPSLEFTAEIQQLKTNSWYRIVAVNLSRIGAVVSVIRLGTTKVILLVVVLASFDISKKYVKMTEICDLKSISESGILQNCAFIQQAKRLQKYFGLMNEISSACFLNLLLLNIPWMAYRIVEFFPKEGVQDFWEIWVYNMFFMILHLYALTLCAETKRQIDKVHSITEGILLEVDPNLNWARSIMTHVNYYLRDCGVHGGRFFIFSYGFLGQTLGLVIAYALLVLQFEIQFANPTLPQLVKDI</sequence>
<evidence type="ECO:0008006" key="4">
    <source>
        <dbReference type="Google" id="ProtNLM"/>
    </source>
</evidence>
<gene>
    <name evidence="2" type="ORF">ODALV1_LOCUS11157</name>
</gene>
<feature type="transmembrane region" description="Helical" evidence="1">
    <location>
        <begin position="20"/>
        <end position="39"/>
    </location>
</feature>
<protein>
    <recommendedName>
        <fullName evidence="4">Gustatory receptor</fullName>
    </recommendedName>
</protein>
<keyword evidence="1" id="KW-0812">Transmembrane</keyword>
<evidence type="ECO:0000313" key="2">
    <source>
        <dbReference type="EMBL" id="CAL8102488.1"/>
    </source>
</evidence>
<feature type="transmembrane region" description="Helical" evidence="1">
    <location>
        <begin position="176"/>
        <end position="203"/>
    </location>
</feature>
<keyword evidence="3" id="KW-1185">Reference proteome</keyword>
<evidence type="ECO:0000256" key="1">
    <source>
        <dbReference type="SAM" id="Phobius"/>
    </source>
</evidence>
<organism evidence="2 3">
    <name type="scientific">Orchesella dallaii</name>
    <dbReference type="NCBI Taxonomy" id="48710"/>
    <lineage>
        <taxon>Eukaryota</taxon>
        <taxon>Metazoa</taxon>
        <taxon>Ecdysozoa</taxon>
        <taxon>Arthropoda</taxon>
        <taxon>Hexapoda</taxon>
        <taxon>Collembola</taxon>
        <taxon>Entomobryomorpha</taxon>
        <taxon>Entomobryoidea</taxon>
        <taxon>Orchesellidae</taxon>
        <taxon>Orchesellinae</taxon>
        <taxon>Orchesella</taxon>
    </lineage>
</organism>
<keyword evidence="1" id="KW-0472">Membrane</keyword>
<dbReference type="Proteomes" id="UP001642540">
    <property type="component" value="Unassembled WGS sequence"/>
</dbReference>
<feature type="transmembrane region" description="Helical" evidence="1">
    <location>
        <begin position="59"/>
        <end position="77"/>
    </location>
</feature>
<feature type="transmembrane region" description="Helical" evidence="1">
    <location>
        <begin position="529"/>
        <end position="553"/>
    </location>
</feature>
<keyword evidence="1" id="KW-1133">Transmembrane helix</keyword>
<name>A0ABP1QIR3_9HEXA</name>
<accession>A0ABP1QIR3</accession>
<proteinExistence type="predicted"/>
<feature type="transmembrane region" description="Helical" evidence="1">
    <location>
        <begin position="249"/>
        <end position="269"/>
    </location>
</feature>
<feature type="transmembrane region" description="Helical" evidence="1">
    <location>
        <begin position="296"/>
        <end position="314"/>
    </location>
</feature>
<feature type="transmembrane region" description="Helical" evidence="1">
    <location>
        <begin position="701"/>
        <end position="726"/>
    </location>
</feature>
<feature type="transmembrane region" description="Helical" evidence="1">
    <location>
        <begin position="135"/>
        <end position="156"/>
    </location>
</feature>
<feature type="transmembrane region" description="Helical" evidence="1">
    <location>
        <begin position="89"/>
        <end position="112"/>
    </location>
</feature>
<feature type="transmembrane region" description="Helical" evidence="1">
    <location>
        <begin position="458"/>
        <end position="477"/>
    </location>
</feature>
<feature type="transmembrane region" description="Helical" evidence="1">
    <location>
        <begin position="592"/>
        <end position="614"/>
    </location>
</feature>